<feature type="chain" id="PRO_5014986133" description="Secreted peptide" evidence="2">
    <location>
        <begin position="36"/>
        <end position="197"/>
    </location>
</feature>
<keyword evidence="2" id="KW-0732">Signal</keyword>
<dbReference type="AlphaFoldDB" id="A0A2M3ZL66"/>
<keyword evidence="1" id="KW-0812">Transmembrane</keyword>
<organism evidence="3">
    <name type="scientific">Anopheles braziliensis</name>
    <dbReference type="NCBI Taxonomy" id="58242"/>
    <lineage>
        <taxon>Eukaryota</taxon>
        <taxon>Metazoa</taxon>
        <taxon>Ecdysozoa</taxon>
        <taxon>Arthropoda</taxon>
        <taxon>Hexapoda</taxon>
        <taxon>Insecta</taxon>
        <taxon>Pterygota</taxon>
        <taxon>Neoptera</taxon>
        <taxon>Endopterygota</taxon>
        <taxon>Diptera</taxon>
        <taxon>Nematocera</taxon>
        <taxon>Culicoidea</taxon>
        <taxon>Culicidae</taxon>
        <taxon>Anophelinae</taxon>
        <taxon>Anopheles</taxon>
    </lineage>
</organism>
<accession>A0A2M3ZL66</accession>
<feature type="transmembrane region" description="Helical" evidence="1">
    <location>
        <begin position="119"/>
        <end position="140"/>
    </location>
</feature>
<keyword evidence="1" id="KW-1133">Transmembrane helix</keyword>
<proteinExistence type="predicted"/>
<dbReference type="EMBL" id="GGFM01008492">
    <property type="protein sequence ID" value="MBW29243.1"/>
    <property type="molecule type" value="Transcribed_RNA"/>
</dbReference>
<evidence type="ECO:0008006" key="4">
    <source>
        <dbReference type="Google" id="ProtNLM"/>
    </source>
</evidence>
<feature type="transmembrane region" description="Helical" evidence="1">
    <location>
        <begin position="59"/>
        <end position="78"/>
    </location>
</feature>
<evidence type="ECO:0000256" key="1">
    <source>
        <dbReference type="SAM" id="Phobius"/>
    </source>
</evidence>
<sequence>MPMIECSLLVCTAGFAKFVLRPSLLLTLLAAAAAAAVVGEAIDSSLPAPVPGAGEELGAVLLSILAIPGLLSAAVPLFTLPLVLLLLLTLLLLVPALLLLQTLLLLVLLTLLLVTSATLGGLVVTCPIPDVALLPIVLLVEFAARSRPTVFCCCSRCSLVVTPVVIASTIDCVCCWLDFCGFLELLVRCRDFLNNCL</sequence>
<feature type="transmembrane region" description="Helical" evidence="1">
    <location>
        <begin position="85"/>
        <end position="113"/>
    </location>
</feature>
<name>A0A2M3ZL66_9DIPT</name>
<reference evidence="3" key="1">
    <citation type="submission" date="2018-01" db="EMBL/GenBank/DDBJ databases">
        <title>An insight into the sialome of Amazonian anophelines.</title>
        <authorList>
            <person name="Ribeiro J.M."/>
            <person name="Scarpassa V."/>
            <person name="Calvo E."/>
        </authorList>
    </citation>
    <scope>NUCLEOTIDE SEQUENCE</scope>
    <source>
        <tissue evidence="3">Salivary glands</tissue>
    </source>
</reference>
<protein>
    <recommendedName>
        <fullName evidence="4">Secreted peptide</fullName>
    </recommendedName>
</protein>
<evidence type="ECO:0000313" key="3">
    <source>
        <dbReference type="EMBL" id="MBW29243.1"/>
    </source>
</evidence>
<feature type="signal peptide" evidence="2">
    <location>
        <begin position="1"/>
        <end position="35"/>
    </location>
</feature>
<keyword evidence="1" id="KW-0472">Membrane</keyword>
<evidence type="ECO:0000256" key="2">
    <source>
        <dbReference type="SAM" id="SignalP"/>
    </source>
</evidence>